<dbReference type="PANTHER" id="PTHR43622:SF1">
    <property type="entry name" value="3-DEHYDROQUINATE SYNTHASE"/>
    <property type="match status" value="1"/>
</dbReference>
<evidence type="ECO:0000256" key="3">
    <source>
        <dbReference type="ARBA" id="ARBA00022723"/>
    </source>
</evidence>
<keyword evidence="4" id="KW-0520">NAD</keyword>
<dbReference type="EMBL" id="SORI01000003">
    <property type="protein sequence ID" value="TDY62973.1"/>
    <property type="molecule type" value="Genomic_DNA"/>
</dbReference>
<evidence type="ECO:0000313" key="7">
    <source>
        <dbReference type="EMBL" id="TDY62973.1"/>
    </source>
</evidence>
<feature type="domain" description="3-dehydroquinate synthase C-terminal" evidence="6">
    <location>
        <begin position="188"/>
        <end position="330"/>
    </location>
</feature>
<feature type="domain" description="3-dehydroquinate synthase N-terminal" evidence="5">
    <location>
        <begin position="75"/>
        <end position="186"/>
    </location>
</feature>
<dbReference type="Proteomes" id="UP000295066">
    <property type="component" value="Unassembled WGS sequence"/>
</dbReference>
<evidence type="ECO:0000259" key="6">
    <source>
        <dbReference type="Pfam" id="PF24621"/>
    </source>
</evidence>
<dbReference type="PANTHER" id="PTHR43622">
    <property type="entry name" value="3-DEHYDROQUINATE SYNTHASE"/>
    <property type="match status" value="1"/>
</dbReference>
<comment type="cofactor">
    <cofactor evidence="1">
        <name>NAD(+)</name>
        <dbReference type="ChEBI" id="CHEBI:57540"/>
    </cofactor>
</comment>
<comment type="cofactor">
    <cofactor evidence="2">
        <name>Co(2+)</name>
        <dbReference type="ChEBI" id="CHEBI:48828"/>
    </cofactor>
</comment>
<dbReference type="InterPro" id="IPR056179">
    <property type="entry name" value="DHQS_C"/>
</dbReference>
<gene>
    <name evidence="7" type="ORF">C8D99_103193</name>
</gene>
<proteinExistence type="predicted"/>
<dbReference type="GO" id="GO:0003856">
    <property type="term" value="F:3-dehydroquinate synthase activity"/>
    <property type="evidence" value="ECO:0007669"/>
    <property type="project" value="TreeGrafter"/>
</dbReference>
<evidence type="ECO:0000256" key="1">
    <source>
        <dbReference type="ARBA" id="ARBA00001911"/>
    </source>
</evidence>
<protein>
    <submittedName>
        <fullName evidence="7">3-dehydroquinate synthase</fullName>
    </submittedName>
</protein>
<dbReference type="GO" id="GO:0046872">
    <property type="term" value="F:metal ion binding"/>
    <property type="evidence" value="ECO:0007669"/>
    <property type="project" value="UniProtKB-KW"/>
</dbReference>
<dbReference type="Pfam" id="PF01761">
    <property type="entry name" value="DHQ_synthase"/>
    <property type="match status" value="1"/>
</dbReference>
<comment type="caution">
    <text evidence="7">The sequence shown here is derived from an EMBL/GenBank/DDBJ whole genome shotgun (WGS) entry which is preliminary data.</text>
</comment>
<reference evidence="7 8" key="1">
    <citation type="submission" date="2019-03" db="EMBL/GenBank/DDBJ databases">
        <title>Genomic Encyclopedia of Type Strains, Phase IV (KMG-IV): sequencing the most valuable type-strain genomes for metagenomic binning, comparative biology and taxonomic classification.</title>
        <authorList>
            <person name="Goeker M."/>
        </authorList>
    </citation>
    <scope>NUCLEOTIDE SEQUENCE [LARGE SCALE GENOMIC DNA]</scope>
    <source>
        <strain evidence="7 8">DSM 25964</strain>
    </source>
</reference>
<keyword evidence="3" id="KW-0479">Metal-binding</keyword>
<dbReference type="InterPro" id="IPR030960">
    <property type="entry name" value="DHQS/DOIS_N"/>
</dbReference>
<accession>A0A4R8MBA6</accession>
<sequence>MGKNARQVTVRTETGEQGDIRLRCGSFPTGVVVGRGLLPRLNSLTGRDECPFVVADEITGPLFGDYPGKRKGMHLLPRGEKGKSLSSIGGIYASLAGCGMERTDTILALGGGVTGDAAGFAAATWMRGIRLIQCPTTLLAQADSAIGGKTGANLPEGKNLVGAFHPAEWVLSDVECLRSQKEEDFRQGLAEAVKYGAGEDWRFLSWLEENAGPILRRDCGVLLRLVSECSRMKLTVVSEDEREQTGARARLNLGHTVGHALEAASGFGRWKHGDAVAAGMMVAARLALRLGELQENTVRRIGRLLRSFGLPLTPDIPWEETAPYLAMDKKFTGGSPRLVIPGEGKPCRLRDDIPLSLLREAYEERIAALDGTSLSMYS</sequence>
<evidence type="ECO:0000256" key="2">
    <source>
        <dbReference type="ARBA" id="ARBA00001941"/>
    </source>
</evidence>
<dbReference type="SUPFAM" id="SSF56796">
    <property type="entry name" value="Dehydroquinate synthase-like"/>
    <property type="match status" value="1"/>
</dbReference>
<dbReference type="OrthoDB" id="9806583at2"/>
<dbReference type="Gene3D" id="1.20.1090.10">
    <property type="entry name" value="Dehydroquinate synthase-like - alpha domain"/>
    <property type="match status" value="1"/>
</dbReference>
<dbReference type="RefSeq" id="WP_133956658.1">
    <property type="nucleotide sequence ID" value="NZ_SORI01000003.1"/>
</dbReference>
<dbReference type="InterPro" id="IPR050071">
    <property type="entry name" value="Dehydroquinate_synthase"/>
</dbReference>
<organism evidence="7 8">
    <name type="scientific">Aminivibrio pyruvatiphilus</name>
    <dbReference type="NCBI Taxonomy" id="1005740"/>
    <lineage>
        <taxon>Bacteria</taxon>
        <taxon>Thermotogati</taxon>
        <taxon>Synergistota</taxon>
        <taxon>Synergistia</taxon>
        <taxon>Synergistales</taxon>
        <taxon>Aminobacteriaceae</taxon>
        <taxon>Aminivibrio</taxon>
    </lineage>
</organism>
<dbReference type="Pfam" id="PF24621">
    <property type="entry name" value="DHQS_C"/>
    <property type="match status" value="1"/>
</dbReference>
<dbReference type="AlphaFoldDB" id="A0A4R8MBA6"/>
<keyword evidence="8" id="KW-1185">Reference proteome</keyword>
<evidence type="ECO:0000313" key="8">
    <source>
        <dbReference type="Proteomes" id="UP000295066"/>
    </source>
</evidence>
<evidence type="ECO:0000259" key="5">
    <source>
        <dbReference type="Pfam" id="PF01761"/>
    </source>
</evidence>
<dbReference type="Gene3D" id="3.40.50.1970">
    <property type="match status" value="1"/>
</dbReference>
<evidence type="ECO:0000256" key="4">
    <source>
        <dbReference type="ARBA" id="ARBA00023027"/>
    </source>
</evidence>
<name>A0A4R8MBA6_9BACT</name>
<dbReference type="CDD" id="cd08195">
    <property type="entry name" value="DHQS"/>
    <property type="match status" value="1"/>
</dbReference>